<dbReference type="Proteomes" id="UP000279446">
    <property type="component" value="Unassembled WGS sequence"/>
</dbReference>
<dbReference type="EMBL" id="RZNY01000004">
    <property type="protein sequence ID" value="RUT47382.1"/>
    <property type="molecule type" value="Genomic_DNA"/>
</dbReference>
<dbReference type="AlphaFoldDB" id="A0A3S1BQR4"/>
<protein>
    <recommendedName>
        <fullName evidence="3">TniQ family protein</fullName>
    </recommendedName>
</protein>
<evidence type="ECO:0008006" key="3">
    <source>
        <dbReference type="Google" id="ProtNLM"/>
    </source>
</evidence>
<evidence type="ECO:0000313" key="1">
    <source>
        <dbReference type="EMBL" id="RUT47382.1"/>
    </source>
</evidence>
<dbReference type="OrthoDB" id="2543325at2"/>
<proteinExistence type="predicted"/>
<gene>
    <name evidence="1" type="ORF">EJP82_06630</name>
</gene>
<name>A0A3S1BQR4_9BACL</name>
<reference evidence="1 2" key="1">
    <citation type="submission" date="2018-12" db="EMBL/GenBank/DDBJ databases">
        <authorList>
            <person name="Sun L."/>
            <person name="Chen Z."/>
        </authorList>
    </citation>
    <scope>NUCLEOTIDE SEQUENCE [LARGE SCALE GENOMIC DNA]</scope>
    <source>
        <strain evidence="1 2">DSM 15890</strain>
    </source>
</reference>
<evidence type="ECO:0000313" key="2">
    <source>
        <dbReference type="Proteomes" id="UP000279446"/>
    </source>
</evidence>
<accession>A0A3S1BQR4</accession>
<keyword evidence="2" id="KW-1185">Reference proteome</keyword>
<sequence>MRMNKLRIVQDEYESPWSIIENIKMNNFVNTRQFLNTFGSEPAVNTGNLISKRYLNLWTFEGIDDLKFKQTFGESLSDHTESIKNKLTHMFPSYIRPESLFREKLFFCKECIKEGYHSMLHQFKMTEICPYHLSKLEDLCPNCKQSIQYLMPGHHLETGFVCNCGEPLRASQNYHSSSVELTIKEASIANWLILSREHIEILQNTIIFGPFLDQGDKLMQSILKILQSIAVMNTAFYIPVCQTSSPKNSLINQYNNFYYSLVSTLHGYEEYLMKTVMKNHRHCLKRLLGMYKKPGEEFPTICPYAYAYVFWKESFFNINPFIDQYKKTQTNHVSQFELPFHYMNDDFRKLLMFYSSYNARTLTWIINHLLWEVADHHFKEWLGVAEEYAKRKIRPSLEKLTPRTSQSIILFPLNENRIEKFIFNKIIPNSLHCPYENESKINDGEISFLPMRLAINDGNNEEKKAAERYLKRLRSAPAIINTSRRDNLTGNPCFTKTRGEDSTAISVQANGVV</sequence>
<organism evidence="1 2">
    <name type="scientific">Paenibacillus anaericanus</name>
    <dbReference type="NCBI Taxonomy" id="170367"/>
    <lineage>
        <taxon>Bacteria</taxon>
        <taxon>Bacillati</taxon>
        <taxon>Bacillota</taxon>
        <taxon>Bacilli</taxon>
        <taxon>Bacillales</taxon>
        <taxon>Paenibacillaceae</taxon>
        <taxon>Paenibacillus</taxon>
    </lineage>
</organism>
<comment type="caution">
    <text evidence="1">The sequence shown here is derived from an EMBL/GenBank/DDBJ whole genome shotgun (WGS) entry which is preliminary data.</text>
</comment>
<dbReference type="RefSeq" id="WP_127191259.1">
    <property type="nucleotide sequence ID" value="NZ_RZNY01000004.1"/>
</dbReference>